<name>A0A7W1XQD4_9BACL</name>
<comment type="caution">
    <text evidence="1">The sequence shown here is derived from an EMBL/GenBank/DDBJ whole genome shotgun (WGS) entry which is preliminary data.</text>
</comment>
<dbReference type="PANTHER" id="PTHR31302">
    <property type="entry name" value="TRANSMEMBRANE PROTEIN WITH METALLOPHOSPHOESTERASE DOMAIN-RELATED"/>
    <property type="match status" value="1"/>
</dbReference>
<accession>A0A7W1XQD4</accession>
<proteinExistence type="predicted"/>
<evidence type="ECO:0000313" key="1">
    <source>
        <dbReference type="EMBL" id="MBA4601333.1"/>
    </source>
</evidence>
<dbReference type="InterPro" id="IPR051158">
    <property type="entry name" value="Metallophosphoesterase_sf"/>
</dbReference>
<dbReference type="PANTHER" id="PTHR31302:SF25">
    <property type="entry name" value="PHOSPHOESTERASE"/>
    <property type="match status" value="1"/>
</dbReference>
<dbReference type="Proteomes" id="UP000538292">
    <property type="component" value="Unassembled WGS sequence"/>
</dbReference>
<dbReference type="SUPFAM" id="SSF56300">
    <property type="entry name" value="Metallo-dependent phosphatases"/>
    <property type="match status" value="1"/>
</dbReference>
<gene>
    <name evidence="1" type="ORF">H2C83_03145</name>
</gene>
<dbReference type="AlphaFoldDB" id="A0A7W1XQD4"/>
<dbReference type="GO" id="GO:0008758">
    <property type="term" value="F:UDP-2,3-diacylglucosamine hydrolase activity"/>
    <property type="evidence" value="ECO:0007669"/>
    <property type="project" value="TreeGrafter"/>
</dbReference>
<dbReference type="GO" id="GO:0009245">
    <property type="term" value="P:lipid A biosynthetic process"/>
    <property type="evidence" value="ECO:0007669"/>
    <property type="project" value="TreeGrafter"/>
</dbReference>
<reference evidence="1 2" key="1">
    <citation type="submission" date="2020-07" db="EMBL/GenBank/DDBJ databases">
        <title>Thermoactinomyces phylogeny.</title>
        <authorList>
            <person name="Dunlap C."/>
        </authorList>
    </citation>
    <scope>NUCLEOTIDE SEQUENCE [LARGE SCALE GENOMIC DNA]</scope>
    <source>
        <strain evidence="1 2">AMNI-1</strain>
    </source>
</reference>
<protein>
    <recommendedName>
        <fullName evidence="3">Metallophosphoesterase</fullName>
    </recommendedName>
</protein>
<dbReference type="InterPro" id="IPR029052">
    <property type="entry name" value="Metallo-depent_PP-like"/>
</dbReference>
<keyword evidence="2" id="KW-1185">Reference proteome</keyword>
<dbReference type="EMBL" id="JACEOL010000009">
    <property type="protein sequence ID" value="MBA4601333.1"/>
    <property type="molecule type" value="Genomic_DNA"/>
</dbReference>
<evidence type="ECO:0000313" key="2">
    <source>
        <dbReference type="Proteomes" id="UP000538292"/>
    </source>
</evidence>
<dbReference type="GO" id="GO:0016020">
    <property type="term" value="C:membrane"/>
    <property type="evidence" value="ECO:0007669"/>
    <property type="project" value="GOC"/>
</dbReference>
<sequence length="152" mass="16974">MLNWSSNAKQCLANSGFRLLMNEGTSIKRGQDLIYLSGIDDLLSGTPDPAKVFKNPRLDPDVFHILLVHEPDYTKETEKRPVDLQLSGHSHGGQIRLPGTGPLITPALARKYPSGLYRISERLTLYTNRGLGTTILPFPLYCRPEVTMIELI</sequence>
<organism evidence="1 2">
    <name type="scientific">Thermoactinomyces mirandus</name>
    <dbReference type="NCBI Taxonomy" id="2756294"/>
    <lineage>
        <taxon>Bacteria</taxon>
        <taxon>Bacillati</taxon>
        <taxon>Bacillota</taxon>
        <taxon>Bacilli</taxon>
        <taxon>Bacillales</taxon>
        <taxon>Thermoactinomycetaceae</taxon>
        <taxon>Thermoactinomyces</taxon>
    </lineage>
</organism>
<evidence type="ECO:0008006" key="3">
    <source>
        <dbReference type="Google" id="ProtNLM"/>
    </source>
</evidence>